<proteinExistence type="predicted"/>
<evidence type="ECO:0000259" key="1">
    <source>
        <dbReference type="Pfam" id="PF13274"/>
    </source>
</evidence>
<sequence length="83" mass="9311">METLAEILIRFRFNEKKTTAVTALLLKLNGGAINSAKLLKLLYLTDREALLRWRRPLTGDDYVSTSNGPVLRVVPQSTVVARI</sequence>
<dbReference type="Proteomes" id="UP001196980">
    <property type="component" value="Unassembled WGS sequence"/>
</dbReference>
<reference evidence="2 3" key="1">
    <citation type="journal article" date="2020" name="J Geophys Res Biogeosci">
        <title>Magnetotaxis as an Adaptation to Enable Bacterial Shuttling of Microbial Sulfur and Sulfur Cycling Across Aquatic Oxic#Anoxic Interfaces.</title>
        <authorList>
            <person name="Li J."/>
            <person name="Liu P."/>
            <person name="Wang J."/>
            <person name="Roberts A.P."/>
            <person name="Pan Y."/>
        </authorList>
    </citation>
    <scope>NUCLEOTIDE SEQUENCE [LARGE SCALE GENOMIC DNA]</scope>
    <source>
        <strain evidence="2 3">MYR-1_YQ</strain>
    </source>
</reference>
<organism evidence="2 3">
    <name type="scientific">Candidatus Magnetobacterium casense</name>
    <dbReference type="NCBI Taxonomy" id="1455061"/>
    <lineage>
        <taxon>Bacteria</taxon>
        <taxon>Pseudomonadati</taxon>
        <taxon>Nitrospirota</taxon>
        <taxon>Thermodesulfovibrionia</taxon>
        <taxon>Thermodesulfovibrionales</taxon>
        <taxon>Candidatus Magnetobacteriaceae</taxon>
        <taxon>Candidatus Magnetobacterium</taxon>
    </lineage>
</organism>
<protein>
    <submittedName>
        <fullName evidence="2">SocA family protein</fullName>
    </submittedName>
</protein>
<dbReference type="RefSeq" id="WP_218250785.1">
    <property type="nucleotide sequence ID" value="NZ_JABXWD010000010.1"/>
</dbReference>
<dbReference type="Pfam" id="PF13274">
    <property type="entry name" value="SocA_Panacea"/>
    <property type="match status" value="1"/>
</dbReference>
<evidence type="ECO:0000313" key="2">
    <source>
        <dbReference type="EMBL" id="MBV6340162.1"/>
    </source>
</evidence>
<feature type="domain" description="Antitoxin SocA-like Panacea" evidence="1">
    <location>
        <begin position="38"/>
        <end position="74"/>
    </location>
</feature>
<gene>
    <name evidence="2" type="ORF">HWQ67_01060</name>
</gene>
<dbReference type="InterPro" id="IPR025272">
    <property type="entry name" value="SocA_Panacea"/>
</dbReference>
<name>A0ABS6RUP0_9BACT</name>
<keyword evidence="3" id="KW-1185">Reference proteome</keyword>
<dbReference type="EMBL" id="JABXWD010000010">
    <property type="protein sequence ID" value="MBV6340162.1"/>
    <property type="molecule type" value="Genomic_DNA"/>
</dbReference>
<evidence type="ECO:0000313" key="3">
    <source>
        <dbReference type="Proteomes" id="UP001196980"/>
    </source>
</evidence>
<accession>A0ABS6RUP0</accession>
<comment type="caution">
    <text evidence="2">The sequence shown here is derived from an EMBL/GenBank/DDBJ whole genome shotgun (WGS) entry which is preliminary data.</text>
</comment>